<sequence length="326" mass="34633">MQRRALLAALPALALARRGSAQEMVAVRPLALVDGEVIRLSDLFENAGPRGDVTLGAAPPPGRRMLIEAPQLVAIARLYGLAWRPLSANERVVVERPGRPVGREEITEALRAELLQLGMDEDAELELPGLIPPMVPVTAAVQVAYEGSHFDPASQRFATTLVVMADGMPALRARLTGRALPTVPVVVATRRMLLGDVVTPGDARLIRMRAERVRGGTSQRLEDVVGRQLRRPIGSAVAFIQADLGAPNLVIRNEPVTLVLESPGISLTAAGRALESAAVGETVPVMNLGSRLVVEGTVIGLGRVRVLPGAVPLQRTPPAYLASVPR</sequence>
<comment type="caution">
    <text evidence="5">The sequence shown here is derived from an EMBL/GenBank/DDBJ whole genome shotgun (WGS) entry which is preliminary data.</text>
</comment>
<feature type="domain" description="SAF" evidence="4">
    <location>
        <begin position="183"/>
        <end position="245"/>
    </location>
</feature>
<keyword evidence="3" id="KW-0574">Periplasm</keyword>
<evidence type="ECO:0000313" key="5">
    <source>
        <dbReference type="EMBL" id="MBR0665748.1"/>
    </source>
</evidence>
<dbReference type="SMART" id="SM00858">
    <property type="entry name" value="SAF"/>
    <property type="match status" value="1"/>
</dbReference>
<evidence type="ECO:0000259" key="4">
    <source>
        <dbReference type="SMART" id="SM00858"/>
    </source>
</evidence>
<evidence type="ECO:0000256" key="3">
    <source>
        <dbReference type="ARBA" id="ARBA00022764"/>
    </source>
</evidence>
<dbReference type="InterPro" id="IPR039246">
    <property type="entry name" value="Flagellar_FlgA"/>
</dbReference>
<dbReference type="NCBIfam" id="TIGR03170">
    <property type="entry name" value="flgA_cterm"/>
    <property type="match status" value="1"/>
</dbReference>
<dbReference type="InterPro" id="IPR017585">
    <property type="entry name" value="SAF_FlgA"/>
</dbReference>
<dbReference type="PANTHER" id="PTHR36307">
    <property type="entry name" value="FLAGELLA BASAL BODY P-RING FORMATION PROTEIN FLGA"/>
    <property type="match status" value="1"/>
</dbReference>
<dbReference type="Proteomes" id="UP001196870">
    <property type="component" value="Unassembled WGS sequence"/>
</dbReference>
<accession>A0ABS5EZL3</accession>
<dbReference type="PANTHER" id="PTHR36307:SF1">
    <property type="entry name" value="FLAGELLA BASAL BODY P-RING FORMATION PROTEIN FLGA"/>
    <property type="match status" value="1"/>
</dbReference>
<dbReference type="CDD" id="cd11614">
    <property type="entry name" value="SAF_CpaB_FlgA_like"/>
    <property type="match status" value="1"/>
</dbReference>
<dbReference type="EMBL" id="JAAGBB010000017">
    <property type="protein sequence ID" value="MBR0665748.1"/>
    <property type="molecule type" value="Genomic_DNA"/>
</dbReference>
<keyword evidence="5" id="KW-0969">Cilium</keyword>
<dbReference type="RefSeq" id="WP_211853417.1">
    <property type="nucleotide sequence ID" value="NZ_JAAGBB010000017.1"/>
</dbReference>
<name>A0ABS5EZL3_9PROT</name>
<dbReference type="Pfam" id="PF13144">
    <property type="entry name" value="ChapFlgA"/>
    <property type="match status" value="1"/>
</dbReference>
<keyword evidence="6" id="KW-1185">Reference proteome</keyword>
<evidence type="ECO:0000256" key="2">
    <source>
        <dbReference type="ARBA" id="ARBA00022729"/>
    </source>
</evidence>
<dbReference type="Gene3D" id="3.90.1210.10">
    <property type="entry name" value="Antifreeze-like/N-acetylneuraminic acid synthase C-terminal domain"/>
    <property type="match status" value="1"/>
</dbReference>
<proteinExistence type="predicted"/>
<dbReference type="Gene3D" id="2.30.30.760">
    <property type="match status" value="1"/>
</dbReference>
<evidence type="ECO:0000256" key="1">
    <source>
        <dbReference type="ARBA" id="ARBA00004418"/>
    </source>
</evidence>
<dbReference type="InterPro" id="IPR013974">
    <property type="entry name" value="SAF"/>
</dbReference>
<keyword evidence="5" id="KW-0282">Flagellum</keyword>
<keyword evidence="2" id="KW-0732">Signal</keyword>
<organism evidence="5 6">
    <name type="scientific">Plastoroseomonas hellenica</name>
    <dbReference type="NCBI Taxonomy" id="2687306"/>
    <lineage>
        <taxon>Bacteria</taxon>
        <taxon>Pseudomonadati</taxon>
        <taxon>Pseudomonadota</taxon>
        <taxon>Alphaproteobacteria</taxon>
        <taxon>Acetobacterales</taxon>
        <taxon>Acetobacteraceae</taxon>
        <taxon>Plastoroseomonas</taxon>
    </lineage>
</organism>
<evidence type="ECO:0000313" key="6">
    <source>
        <dbReference type="Proteomes" id="UP001196870"/>
    </source>
</evidence>
<gene>
    <name evidence="5" type="primary">flgA</name>
    <name evidence="5" type="ORF">GXW71_15425</name>
</gene>
<comment type="subcellular location">
    <subcellularLocation>
        <location evidence="1">Periplasm</location>
    </subcellularLocation>
</comment>
<reference evidence="6" key="1">
    <citation type="journal article" date="2021" name="Syst. Appl. Microbiol.">
        <title>Roseomonas hellenica sp. nov., isolated from roots of wild-growing Alkanna tinctoria.</title>
        <authorList>
            <person name="Rat A."/>
            <person name="Naranjo H.D."/>
            <person name="Lebbe L."/>
            <person name="Cnockaert M."/>
            <person name="Krigas N."/>
            <person name="Grigoriadou K."/>
            <person name="Maloupa E."/>
            <person name="Willems A."/>
        </authorList>
    </citation>
    <scope>NUCLEOTIDE SEQUENCE [LARGE SCALE GENOMIC DNA]</scope>
    <source>
        <strain evidence="6">LMG 31523</strain>
    </source>
</reference>
<protein>
    <submittedName>
        <fullName evidence="5">Flagellar basal body P-ring formation protein FlgA</fullName>
    </submittedName>
</protein>
<keyword evidence="5" id="KW-0966">Cell projection</keyword>